<comment type="caution">
    <text evidence="3">Lacks conserved residue(s) required for the propagation of feature annotation.</text>
</comment>
<evidence type="ECO:0000313" key="5">
    <source>
        <dbReference type="Proteomes" id="UP000838160"/>
    </source>
</evidence>
<sequence length="293" mass="33394">MTIDKSGYTYCHEHLHIDLSYVKGDPDCLLNQYENIRDELASLKNQGVSNIIEVTNRFMGRNPHFIESLMRDTEMNVLLSTGYYIDGFFPDRVQHFSERQIADEMIVELTSGIDGSRLTASLIGEIGSSENQFTEAEQKIFRAAAIAHLETGAPISTHTSFTTCGIEQIDLLRSMKVNLENVTIGHCDLDDNFDYLLRLVDSGCMIQFDTIGKNNYYPDEKRANTIMELINRGYVEQIMLSMDITRCSHLKANGGLGFSYLIDNFIPRLKKKGVNDNYIEVMMKDNPNKFFSY</sequence>
<dbReference type="SUPFAM" id="SSF51556">
    <property type="entry name" value="Metallo-dependent hydrolases"/>
    <property type="match status" value="1"/>
</dbReference>
<keyword evidence="1" id="KW-0479">Metal-binding</keyword>
<dbReference type="EMBL" id="CAKLCM010000002">
    <property type="protein sequence ID" value="CAH0524899.1"/>
    <property type="molecule type" value="Genomic_DNA"/>
</dbReference>
<dbReference type="Gene3D" id="3.20.20.140">
    <property type="entry name" value="Metal-dependent hydrolases"/>
    <property type="match status" value="1"/>
</dbReference>
<dbReference type="PIRSF" id="PIRSF016839">
    <property type="entry name" value="PhP"/>
    <property type="match status" value="1"/>
</dbReference>
<gene>
    <name evidence="4" type="primary">php</name>
    <name evidence="4" type="ORF">VHP8226_00574</name>
</gene>
<dbReference type="PANTHER" id="PTHR10819">
    <property type="entry name" value="PHOSPHOTRIESTERASE-RELATED"/>
    <property type="match status" value="1"/>
</dbReference>
<keyword evidence="5" id="KW-1185">Reference proteome</keyword>
<dbReference type="InterPro" id="IPR032466">
    <property type="entry name" value="Metal_Hydrolase"/>
</dbReference>
<evidence type="ECO:0000256" key="1">
    <source>
        <dbReference type="ARBA" id="ARBA00022723"/>
    </source>
</evidence>
<accession>A0ABN8DH53</accession>
<dbReference type="RefSeq" id="WP_237483615.1">
    <property type="nucleotide sequence ID" value="NZ_CAKLCM010000002.1"/>
</dbReference>
<keyword evidence="2" id="KW-0378">Hydrolase</keyword>
<evidence type="ECO:0000256" key="2">
    <source>
        <dbReference type="ARBA" id="ARBA00022801"/>
    </source>
</evidence>
<dbReference type="PROSITE" id="PS51347">
    <property type="entry name" value="PHOSPHOTRIESTERASE_2"/>
    <property type="match status" value="1"/>
</dbReference>
<reference evidence="4" key="1">
    <citation type="submission" date="2021-12" db="EMBL/GenBank/DDBJ databases">
        <authorList>
            <person name="Rodrigo-Torres L."/>
            <person name="Arahal R. D."/>
            <person name="Lucena T."/>
        </authorList>
    </citation>
    <scope>NUCLEOTIDE SEQUENCE</scope>
    <source>
        <strain evidence="4">CECT 8226</strain>
    </source>
</reference>
<dbReference type="PANTHER" id="PTHR10819:SF3">
    <property type="entry name" value="PHOSPHOTRIESTERASE-RELATED PROTEIN"/>
    <property type="match status" value="1"/>
</dbReference>
<name>A0ABN8DH53_9VIBR</name>
<dbReference type="CDD" id="cd00530">
    <property type="entry name" value="PTE"/>
    <property type="match status" value="1"/>
</dbReference>
<proteinExistence type="inferred from homology"/>
<comment type="caution">
    <text evidence="4">The sequence shown here is derived from an EMBL/GenBank/DDBJ whole genome shotgun (WGS) entry which is preliminary data.</text>
</comment>
<evidence type="ECO:0000313" key="4">
    <source>
        <dbReference type="EMBL" id="CAH0524899.1"/>
    </source>
</evidence>
<dbReference type="Proteomes" id="UP000838160">
    <property type="component" value="Unassembled WGS sequence"/>
</dbReference>
<dbReference type="Pfam" id="PF02126">
    <property type="entry name" value="PTE"/>
    <property type="match status" value="1"/>
</dbReference>
<comment type="similarity">
    <text evidence="3">Belongs to the metallo-dependent hydrolases superfamily. Phosphotriesterase family.</text>
</comment>
<dbReference type="InterPro" id="IPR001559">
    <property type="entry name" value="Phosphotriesterase"/>
</dbReference>
<organism evidence="4 5">
    <name type="scientific">Vibrio hippocampi</name>
    <dbReference type="NCBI Taxonomy" id="654686"/>
    <lineage>
        <taxon>Bacteria</taxon>
        <taxon>Pseudomonadati</taxon>
        <taxon>Pseudomonadota</taxon>
        <taxon>Gammaproteobacteria</taxon>
        <taxon>Vibrionales</taxon>
        <taxon>Vibrionaceae</taxon>
        <taxon>Vibrio</taxon>
    </lineage>
</organism>
<protein>
    <submittedName>
        <fullName evidence="4">Phosphotriesterase homology protein</fullName>
    </submittedName>
</protein>
<evidence type="ECO:0000256" key="3">
    <source>
        <dbReference type="PROSITE-ProRule" id="PRU00679"/>
    </source>
</evidence>